<gene>
    <name evidence="1" type="ORF">QLQ12_20530</name>
</gene>
<dbReference type="Proteomes" id="UP001241758">
    <property type="component" value="Unassembled WGS sequence"/>
</dbReference>
<name>A0ABT6WMN7_9ACTN</name>
<protein>
    <submittedName>
        <fullName evidence="1">Uncharacterized protein</fullName>
    </submittedName>
</protein>
<evidence type="ECO:0000313" key="1">
    <source>
        <dbReference type="EMBL" id="MDI6101003.1"/>
    </source>
</evidence>
<comment type="caution">
    <text evidence="1">The sequence shown here is derived from an EMBL/GenBank/DDBJ whole genome shotgun (WGS) entry which is preliminary data.</text>
</comment>
<evidence type="ECO:0000313" key="2">
    <source>
        <dbReference type="Proteomes" id="UP001241758"/>
    </source>
</evidence>
<sequence length="46" mass="4912">MILGASVGFGFAAFESAGYAFTALFTQQGLWPRCTLSGRPGRASRR</sequence>
<reference evidence="1 2" key="1">
    <citation type="submission" date="2023-05" db="EMBL/GenBank/DDBJ databases">
        <title>Actinoplanes sp. NEAU-A12 genome sequencing.</title>
        <authorList>
            <person name="Wang Z.-S."/>
        </authorList>
    </citation>
    <scope>NUCLEOTIDE SEQUENCE [LARGE SCALE GENOMIC DNA]</scope>
    <source>
        <strain evidence="1 2">NEAU-A12</strain>
    </source>
</reference>
<keyword evidence="2" id="KW-1185">Reference proteome</keyword>
<organism evidence="1 2">
    <name type="scientific">Actinoplanes sandaracinus</name>
    <dbReference type="NCBI Taxonomy" id="3045177"/>
    <lineage>
        <taxon>Bacteria</taxon>
        <taxon>Bacillati</taxon>
        <taxon>Actinomycetota</taxon>
        <taxon>Actinomycetes</taxon>
        <taxon>Micromonosporales</taxon>
        <taxon>Micromonosporaceae</taxon>
        <taxon>Actinoplanes</taxon>
    </lineage>
</organism>
<dbReference type="RefSeq" id="WP_282761839.1">
    <property type="nucleotide sequence ID" value="NZ_JASCTH010000013.1"/>
</dbReference>
<proteinExistence type="predicted"/>
<dbReference type="EMBL" id="JASCTH010000013">
    <property type="protein sequence ID" value="MDI6101003.1"/>
    <property type="molecule type" value="Genomic_DNA"/>
</dbReference>
<accession>A0ABT6WMN7</accession>